<dbReference type="CDD" id="cd16461">
    <property type="entry name" value="RING-H2_EL5-like"/>
    <property type="match status" value="1"/>
</dbReference>
<feature type="domain" description="RING-type" evidence="17">
    <location>
        <begin position="101"/>
        <end position="143"/>
    </location>
</feature>
<dbReference type="Gramene" id="mRNA:HanXRQr2_Chr11g0515621">
    <property type="protein sequence ID" value="CDS:HanXRQr2_Chr11g0515621.1"/>
    <property type="gene ID" value="HanXRQr2_Chr11g0515621"/>
</dbReference>
<evidence type="ECO:0000256" key="3">
    <source>
        <dbReference type="ARBA" id="ARBA00004906"/>
    </source>
</evidence>
<dbReference type="OMA" id="WFVAHAS"/>
<dbReference type="GO" id="GO:0016020">
    <property type="term" value="C:membrane"/>
    <property type="evidence" value="ECO:0007669"/>
    <property type="project" value="UniProtKB-SubCell"/>
</dbReference>
<accession>A0A251TDL2</accession>
<reference evidence="18" key="3">
    <citation type="submission" date="2020-06" db="EMBL/GenBank/DDBJ databases">
        <title>Helianthus annuus Genome sequencing and assembly Release 2.</title>
        <authorList>
            <person name="Gouzy J."/>
            <person name="Langlade N."/>
            <person name="Munos S."/>
        </authorList>
    </citation>
    <scope>NUCLEOTIDE SEQUENCE</scope>
    <source>
        <tissue evidence="18">Leaves</tissue>
    </source>
</reference>
<keyword evidence="9" id="KW-0833">Ubl conjugation pathway</keyword>
<dbReference type="PANTHER" id="PTHR46913">
    <property type="entry name" value="RING-H2 FINGER PROTEIN ATL16"/>
    <property type="match status" value="1"/>
</dbReference>
<dbReference type="InterPro" id="IPR044600">
    <property type="entry name" value="ATL1/ATL16-like"/>
</dbReference>
<name>A0A251TDL2_HELAN</name>
<dbReference type="GO" id="GO:0016567">
    <property type="term" value="P:protein ubiquitination"/>
    <property type="evidence" value="ECO:0000318"/>
    <property type="project" value="GO_Central"/>
</dbReference>
<dbReference type="EC" id="2.3.2.27" evidence="4"/>
<evidence type="ECO:0000256" key="1">
    <source>
        <dbReference type="ARBA" id="ARBA00000900"/>
    </source>
</evidence>
<evidence type="ECO:0000256" key="5">
    <source>
        <dbReference type="ARBA" id="ARBA00022679"/>
    </source>
</evidence>
<evidence type="ECO:0000256" key="6">
    <source>
        <dbReference type="ARBA" id="ARBA00022692"/>
    </source>
</evidence>
<keyword evidence="11 16" id="KW-1133">Transmembrane helix</keyword>
<evidence type="ECO:0000256" key="4">
    <source>
        <dbReference type="ARBA" id="ARBA00012483"/>
    </source>
</evidence>
<comment type="subcellular location">
    <subcellularLocation>
        <location evidence="2">Membrane</location>
        <topology evidence="2">Single-pass membrane protein</topology>
    </subcellularLocation>
</comment>
<comment type="similarity">
    <text evidence="13">Belongs to the RING-type zinc finger family. ATL subfamily.</text>
</comment>
<keyword evidence="5" id="KW-0808">Transferase</keyword>
<dbReference type="AlphaFoldDB" id="A0A251TDL2"/>
<evidence type="ECO:0000256" key="16">
    <source>
        <dbReference type="SAM" id="Phobius"/>
    </source>
</evidence>
<dbReference type="GO" id="GO:0008270">
    <property type="term" value="F:zinc ion binding"/>
    <property type="evidence" value="ECO:0007669"/>
    <property type="project" value="UniProtKB-KW"/>
</dbReference>
<dbReference type="UniPathway" id="UPA00143"/>
<dbReference type="InParanoid" id="A0A251TDL2"/>
<dbReference type="STRING" id="4232.A0A251TDL2"/>
<protein>
    <recommendedName>
        <fullName evidence="4">RING-type E3 ubiquitin transferase</fullName>
        <ecNumber evidence="4">2.3.2.27</ecNumber>
    </recommendedName>
</protein>
<keyword evidence="12 16" id="KW-0472">Membrane</keyword>
<dbReference type="GO" id="GO:0061630">
    <property type="term" value="F:ubiquitin protein ligase activity"/>
    <property type="evidence" value="ECO:0007669"/>
    <property type="project" value="UniProtKB-EC"/>
</dbReference>
<evidence type="ECO:0000256" key="12">
    <source>
        <dbReference type="ARBA" id="ARBA00023136"/>
    </source>
</evidence>
<keyword evidence="20" id="KW-1185">Reference proteome</keyword>
<dbReference type="SUPFAM" id="SSF57850">
    <property type="entry name" value="RING/U-box"/>
    <property type="match status" value="1"/>
</dbReference>
<evidence type="ECO:0000256" key="15">
    <source>
        <dbReference type="SAM" id="MobiDB-lite"/>
    </source>
</evidence>
<evidence type="ECO:0000256" key="8">
    <source>
        <dbReference type="ARBA" id="ARBA00022771"/>
    </source>
</evidence>
<feature type="region of interest" description="Disordered" evidence="15">
    <location>
        <begin position="155"/>
        <end position="177"/>
    </location>
</feature>
<comment type="catalytic activity">
    <reaction evidence="1">
        <text>S-ubiquitinyl-[E2 ubiquitin-conjugating enzyme]-L-cysteine + [acceptor protein]-L-lysine = [E2 ubiquitin-conjugating enzyme]-L-cysteine + N(6)-ubiquitinyl-[acceptor protein]-L-lysine.</text>
        <dbReference type="EC" id="2.3.2.27"/>
    </reaction>
</comment>
<evidence type="ECO:0000313" key="19">
    <source>
        <dbReference type="EMBL" id="OTG09235.1"/>
    </source>
</evidence>
<dbReference type="EMBL" id="MNCJ02000326">
    <property type="protein sequence ID" value="KAF5784100.1"/>
    <property type="molecule type" value="Genomic_DNA"/>
</dbReference>
<feature type="transmembrane region" description="Helical" evidence="16">
    <location>
        <begin position="27"/>
        <end position="49"/>
    </location>
</feature>
<dbReference type="SMART" id="SM00184">
    <property type="entry name" value="RING"/>
    <property type="match status" value="1"/>
</dbReference>
<evidence type="ECO:0000256" key="13">
    <source>
        <dbReference type="ARBA" id="ARBA00024209"/>
    </source>
</evidence>
<proteinExistence type="inferred from homology"/>
<keyword evidence="10" id="KW-0862">Zinc</keyword>
<dbReference type="InterPro" id="IPR001841">
    <property type="entry name" value="Znf_RING"/>
</dbReference>
<evidence type="ECO:0000256" key="2">
    <source>
        <dbReference type="ARBA" id="ARBA00004167"/>
    </source>
</evidence>
<evidence type="ECO:0000259" key="17">
    <source>
        <dbReference type="PROSITE" id="PS50089"/>
    </source>
</evidence>
<evidence type="ECO:0000256" key="7">
    <source>
        <dbReference type="ARBA" id="ARBA00022723"/>
    </source>
</evidence>
<comment type="pathway">
    <text evidence="3">Protein modification; protein ubiquitination.</text>
</comment>
<sequence>MNMATMEDPIESSNSQTLSTTSFLTPLLVSIMGIGVTALAILFYHLLLVRYCIRRHAARMAALHTFAGGENIPSGVDEKTLLTIPIISHKTVSGSLTGSECAVCLGDLEDDDMVRLLPNCKHLFHVKCIDEWFVGHTSCPVCRVPVCGSVGAGDDDDATSVGPDDQTNDRGGLSSGPRMMLRHCHSLVLPGEKKKRFTGMELKRSLSMGQSNCVIVDINIDNVDNNCTYYSLFKDESVRQIQRVSSKVRNSISRMCVGQGQESGILPY</sequence>
<gene>
    <name evidence="19" type="ORF">HannXRQ_Chr11g0350691</name>
    <name evidence="18" type="ORF">HanXRQr2_Chr11g0515621</name>
</gene>
<reference evidence="18 20" key="1">
    <citation type="journal article" date="2017" name="Nature">
        <title>The sunflower genome provides insights into oil metabolism, flowering and Asterid evolution.</title>
        <authorList>
            <person name="Badouin H."/>
            <person name="Gouzy J."/>
            <person name="Grassa C.J."/>
            <person name="Murat F."/>
            <person name="Staton S.E."/>
            <person name="Cottret L."/>
            <person name="Lelandais-Briere C."/>
            <person name="Owens G.L."/>
            <person name="Carrere S."/>
            <person name="Mayjonade B."/>
            <person name="Legrand L."/>
            <person name="Gill N."/>
            <person name="Kane N.C."/>
            <person name="Bowers J.E."/>
            <person name="Hubner S."/>
            <person name="Bellec A."/>
            <person name="Berard A."/>
            <person name="Berges H."/>
            <person name="Blanchet N."/>
            <person name="Boniface M.C."/>
            <person name="Brunel D."/>
            <person name="Catrice O."/>
            <person name="Chaidir N."/>
            <person name="Claudel C."/>
            <person name="Donnadieu C."/>
            <person name="Faraut T."/>
            <person name="Fievet G."/>
            <person name="Helmstetter N."/>
            <person name="King M."/>
            <person name="Knapp S.J."/>
            <person name="Lai Z."/>
            <person name="Le Paslier M.C."/>
            <person name="Lippi Y."/>
            <person name="Lorenzon L."/>
            <person name="Mandel J.R."/>
            <person name="Marage G."/>
            <person name="Marchand G."/>
            <person name="Marquand E."/>
            <person name="Bret-Mestries E."/>
            <person name="Morien E."/>
            <person name="Nambeesan S."/>
            <person name="Nguyen T."/>
            <person name="Pegot-Espagnet P."/>
            <person name="Pouilly N."/>
            <person name="Raftis F."/>
            <person name="Sallet E."/>
            <person name="Schiex T."/>
            <person name="Thomas J."/>
            <person name="Vandecasteele C."/>
            <person name="Vares D."/>
            <person name="Vear F."/>
            <person name="Vautrin S."/>
            <person name="Crespi M."/>
            <person name="Mangin B."/>
            <person name="Burke J.M."/>
            <person name="Salse J."/>
            <person name="Munos S."/>
            <person name="Vincourt P."/>
            <person name="Rieseberg L.H."/>
            <person name="Langlade N.B."/>
        </authorList>
    </citation>
    <scope>NUCLEOTIDE SEQUENCE [LARGE SCALE GENOMIC DNA]</scope>
    <source>
        <strain evidence="20">cv. SF193</strain>
        <tissue evidence="18">Leaves</tissue>
    </source>
</reference>
<organism evidence="19 20">
    <name type="scientific">Helianthus annuus</name>
    <name type="common">Common sunflower</name>
    <dbReference type="NCBI Taxonomy" id="4232"/>
    <lineage>
        <taxon>Eukaryota</taxon>
        <taxon>Viridiplantae</taxon>
        <taxon>Streptophyta</taxon>
        <taxon>Embryophyta</taxon>
        <taxon>Tracheophyta</taxon>
        <taxon>Spermatophyta</taxon>
        <taxon>Magnoliopsida</taxon>
        <taxon>eudicotyledons</taxon>
        <taxon>Gunneridae</taxon>
        <taxon>Pentapetalae</taxon>
        <taxon>asterids</taxon>
        <taxon>campanulids</taxon>
        <taxon>Asterales</taxon>
        <taxon>Asteraceae</taxon>
        <taxon>Asteroideae</taxon>
        <taxon>Heliantheae alliance</taxon>
        <taxon>Heliantheae</taxon>
        <taxon>Helianthus</taxon>
    </lineage>
</organism>
<evidence type="ECO:0000256" key="9">
    <source>
        <dbReference type="ARBA" id="ARBA00022786"/>
    </source>
</evidence>
<dbReference type="PROSITE" id="PS50089">
    <property type="entry name" value="ZF_RING_2"/>
    <property type="match status" value="1"/>
</dbReference>
<dbReference type="EMBL" id="CM007900">
    <property type="protein sequence ID" value="OTG09235.1"/>
    <property type="molecule type" value="Genomic_DNA"/>
</dbReference>
<dbReference type="Proteomes" id="UP000215914">
    <property type="component" value="Chromosome 11"/>
</dbReference>
<evidence type="ECO:0000256" key="14">
    <source>
        <dbReference type="PROSITE-ProRule" id="PRU00175"/>
    </source>
</evidence>
<evidence type="ECO:0000313" key="18">
    <source>
        <dbReference type="EMBL" id="KAF5784100.1"/>
    </source>
</evidence>
<dbReference type="Gene3D" id="3.30.40.10">
    <property type="entry name" value="Zinc/RING finger domain, C3HC4 (zinc finger)"/>
    <property type="match status" value="1"/>
</dbReference>
<dbReference type="OrthoDB" id="8062037at2759"/>
<dbReference type="InterPro" id="IPR013083">
    <property type="entry name" value="Znf_RING/FYVE/PHD"/>
</dbReference>
<dbReference type="Pfam" id="PF13639">
    <property type="entry name" value="zf-RING_2"/>
    <property type="match status" value="1"/>
</dbReference>
<keyword evidence="6 16" id="KW-0812">Transmembrane</keyword>
<evidence type="ECO:0000313" key="20">
    <source>
        <dbReference type="Proteomes" id="UP000215914"/>
    </source>
</evidence>
<dbReference type="PANTHER" id="PTHR46913:SF1">
    <property type="entry name" value="RING-H2 FINGER PROTEIN ATL16"/>
    <property type="match status" value="1"/>
</dbReference>
<evidence type="ECO:0000256" key="11">
    <source>
        <dbReference type="ARBA" id="ARBA00022989"/>
    </source>
</evidence>
<keyword evidence="8 14" id="KW-0863">Zinc-finger</keyword>
<keyword evidence="7" id="KW-0479">Metal-binding</keyword>
<reference evidence="19" key="2">
    <citation type="submission" date="2017-02" db="EMBL/GenBank/DDBJ databases">
        <title>Sunflower complete genome.</title>
        <authorList>
            <person name="Langlade N."/>
            <person name="Munos S."/>
        </authorList>
    </citation>
    <scope>NUCLEOTIDE SEQUENCE [LARGE SCALE GENOMIC DNA]</scope>
    <source>
        <tissue evidence="19">Leaves</tissue>
    </source>
</reference>
<evidence type="ECO:0000256" key="10">
    <source>
        <dbReference type="ARBA" id="ARBA00022833"/>
    </source>
</evidence>